<dbReference type="CDD" id="cd08023">
    <property type="entry name" value="GH16_laminarinase_like"/>
    <property type="match status" value="1"/>
</dbReference>
<dbReference type="GO" id="GO:0005975">
    <property type="term" value="P:carbohydrate metabolic process"/>
    <property type="evidence" value="ECO:0007669"/>
    <property type="project" value="InterPro"/>
</dbReference>
<feature type="domain" description="SLH" evidence="5">
    <location>
        <begin position="43"/>
        <end position="106"/>
    </location>
</feature>
<dbReference type="Gene3D" id="2.60.120.200">
    <property type="match status" value="1"/>
</dbReference>
<dbReference type="PROSITE" id="PS51272">
    <property type="entry name" value="SLH"/>
    <property type="match status" value="2"/>
</dbReference>
<accession>A0A841U3N1</accession>
<feature type="domain" description="SLH" evidence="5">
    <location>
        <begin position="164"/>
        <end position="227"/>
    </location>
</feature>
<dbReference type="Pfam" id="PF00722">
    <property type="entry name" value="Glyco_hydro_16"/>
    <property type="match status" value="1"/>
</dbReference>
<evidence type="ECO:0000256" key="2">
    <source>
        <dbReference type="ARBA" id="ARBA00022801"/>
    </source>
</evidence>
<evidence type="ECO:0000256" key="1">
    <source>
        <dbReference type="ARBA" id="ARBA00006865"/>
    </source>
</evidence>
<name>A0A841U3N1_9BACL</name>
<feature type="region of interest" description="Disordered" evidence="3">
    <location>
        <begin position="427"/>
        <end position="446"/>
    </location>
</feature>
<evidence type="ECO:0000259" key="6">
    <source>
        <dbReference type="PROSITE" id="PS51762"/>
    </source>
</evidence>
<dbReference type="InterPro" id="IPR011432">
    <property type="entry name" value="Shr-like_HID"/>
</dbReference>
<keyword evidence="4" id="KW-0732">Signal</keyword>
<protein>
    <submittedName>
        <fullName evidence="7">Carbohydrate binding domain-containing protein</fullName>
    </submittedName>
</protein>
<evidence type="ECO:0000313" key="7">
    <source>
        <dbReference type="EMBL" id="MBB6692670.1"/>
    </source>
</evidence>
<evidence type="ECO:0000256" key="4">
    <source>
        <dbReference type="SAM" id="SignalP"/>
    </source>
</evidence>
<reference evidence="7 8" key="1">
    <citation type="submission" date="2020-08" db="EMBL/GenBank/DDBJ databases">
        <title>Cohnella phylogeny.</title>
        <authorList>
            <person name="Dunlap C."/>
        </authorList>
    </citation>
    <scope>NUCLEOTIDE SEQUENCE [LARGE SCALE GENOMIC DNA]</scope>
    <source>
        <strain evidence="7 8">DSM 25239</strain>
    </source>
</reference>
<comment type="similarity">
    <text evidence="1">Belongs to the glycosyl hydrolase 16 family.</text>
</comment>
<dbReference type="GO" id="GO:0004553">
    <property type="term" value="F:hydrolase activity, hydrolyzing O-glycosyl compounds"/>
    <property type="evidence" value="ECO:0007669"/>
    <property type="project" value="InterPro"/>
</dbReference>
<proteinExistence type="inferred from homology"/>
<dbReference type="Pfam" id="PF00395">
    <property type="entry name" value="SLH"/>
    <property type="match status" value="2"/>
</dbReference>
<feature type="chain" id="PRO_5038626573" evidence="4">
    <location>
        <begin position="29"/>
        <end position="1608"/>
    </location>
</feature>
<dbReference type="SUPFAM" id="SSF49785">
    <property type="entry name" value="Galactose-binding domain-like"/>
    <property type="match status" value="5"/>
</dbReference>
<gene>
    <name evidence="7" type="ORF">H7B90_14770</name>
</gene>
<dbReference type="RefSeq" id="WP_185136659.1">
    <property type="nucleotide sequence ID" value="NZ_JACJVR010000057.1"/>
</dbReference>
<dbReference type="InterPro" id="IPR008979">
    <property type="entry name" value="Galactose-bd-like_sf"/>
</dbReference>
<feature type="signal peptide" evidence="4">
    <location>
        <begin position="1"/>
        <end position="28"/>
    </location>
</feature>
<evidence type="ECO:0000256" key="3">
    <source>
        <dbReference type="SAM" id="MobiDB-lite"/>
    </source>
</evidence>
<dbReference type="Gene3D" id="2.60.120.260">
    <property type="entry name" value="Galactose-binding domain-like"/>
    <property type="match status" value="5"/>
</dbReference>
<sequence length="1608" mass="170031">MTIKANRLTARAASVVLAGILAVGPVAAGAADPAAAAGGSGKAGSASAPQASGHWAEASLDRWLKAGIIQGYPDGTLKPERAVARAEFAAVVNRLFGMTRTSAAPIPDAPSAWAAREMSVAFAAGYLSPTSAGAAEPGRPMTRAEVALALNKLFSLEPPAEGSGKEWPDLGGLDEATVRAIRGLTANGYVNGLPDGTFRPNGTVTRGELASLTDRMVALLVRTAGETKPGSVNGHAIVNAAGASLSEADIAGNLYLAPGIGEGGAKLDRTTVRGTVFALGGGEPGIEFKDAKLSGVVVDRPGGAVRLKASGGTTIGAVRFVTGGSLTADEAASSGIEAVEASSGAGEVRLQGDYRRVTTLKDGSRQATLIVAGHISELVVNGPASIRLENGASIDKATVAADAGNTVLEGTGTVGQVDDRSGTLVNRLAAGGSAGGSSPSSPSRSDWRLVWSDEFEKAAIDRTKWTFDTTNGESVGNPGWGNNELEYYTDRPENAKTEDGKLVITARKEEYGGMPYTSARLKTKGLFSQTYGKFEIRAKAPTGKGFWPAIWMLPENDAYGGWAASGEIDIMEGWGSKPGTVAGTIHYGGSWPGNVYSGNSYDLPNGGTIADFHTYTLEWEPNEMRWYVDGHLFSTKNDWYSRGAGQHDNYSYPAPFDQPFHLLMNLAVGGNFDGNPTEETKFPARMEVDYVRVYAKDPGKYKPPVPPVYPKEEYPPGSKLPQGPDRDLVYNSGFTQNVEGDPGMGTPGTAHWALYQDPGASGAVTIEDIGGTNYARVDIASAGGNSYSIQPQAIVSLAKGRYYKLTFEAKTDTSRNMTVRLTGGQSRGFAAYSQSLDAALTSDFNTYEMKFQMKENSDAAARIEFNMGTNAHPVWLGKAKLVEIDGIPFEHDSPKQPQEDGNHVYNGSFDQGEPNRMSYWHLAVSGGASATASVPSQPASERKLNVAVARGGVSASDVKLVQKGLYLLEGQDYELAFDAKASRARTIEVGLYRKDGTPVAARSVSLTDSTTTVKAAFSGLPAPSDDEGQLVFSLGGEAGSVQIDNVKLLRTSVHFDPDTVFYPLRNGDFGEGLAYWETSGNGDQAGAAGPGAIRAEAADGAAKATIDAQGGKPWNALLFQSGIPVKANVAYELSFDARSTADRPMEVVVENGSPRHLDQVVELSGETKTYSFEFKPTKSETVGLKFLLGLIRPADPKLPSHDVYIGNVRLAVKNAPVAQPPSLRKDTTDNYAGQDIEIAFRDDEAWRSKAAKVAVDGTALDAGDYELAPGVLKLRGERFAAAGAYTVTVSAAGYADASVVQTILAGDGNLVVNGDFSRGTANWASWSGEGGAAEWSAKDGAAKVAIASKGGPSWANQLYQEGIPMTAGKTYELRFDASSTMDRPITVEFTNTSAGSESFVLTGETKTFAKTFTVATSSPLKLNFLLGNVVFGDASTPDGPHAIALSRISVKEVDSPAPEGHELRNGTFDSGLEHWGFYKKDNESDAAFGVEEGRLKIDWPHYDGYEIWATQVYQENLKLEAGRTYTLSLKLKSSIDKEVWVSVENGADYNIQYLPARAVALTAGEERTVSFEFTMGPQTVHNGKLVLQMGGNHAVSHSILLDDVTLTG</sequence>
<dbReference type="Pfam" id="PF02018">
    <property type="entry name" value="CBM_4_9"/>
    <property type="match status" value="5"/>
</dbReference>
<dbReference type="InterPro" id="IPR001119">
    <property type="entry name" value="SLH_dom"/>
</dbReference>
<evidence type="ECO:0000259" key="5">
    <source>
        <dbReference type="PROSITE" id="PS51272"/>
    </source>
</evidence>
<dbReference type="InterPro" id="IPR003305">
    <property type="entry name" value="CenC_carb-bd"/>
</dbReference>
<dbReference type="PANTHER" id="PTHR10963:SF55">
    <property type="entry name" value="GLYCOSIDE HYDROLASE FAMILY 16 PROTEIN"/>
    <property type="match status" value="1"/>
</dbReference>
<keyword evidence="8" id="KW-1185">Reference proteome</keyword>
<dbReference type="Pfam" id="PF07550">
    <property type="entry name" value="Shr-like_HID"/>
    <property type="match status" value="1"/>
</dbReference>
<dbReference type="EMBL" id="JACJVR010000057">
    <property type="protein sequence ID" value="MBB6692670.1"/>
    <property type="molecule type" value="Genomic_DNA"/>
</dbReference>
<dbReference type="InterPro" id="IPR000757">
    <property type="entry name" value="Beta-glucanase-like"/>
</dbReference>
<dbReference type="InterPro" id="IPR050546">
    <property type="entry name" value="Glycosyl_Hydrlase_16"/>
</dbReference>
<keyword evidence="2" id="KW-0378">Hydrolase</keyword>
<feature type="domain" description="GH16" evidence="6">
    <location>
        <begin position="401"/>
        <end position="699"/>
    </location>
</feature>
<dbReference type="SUPFAM" id="SSF49899">
    <property type="entry name" value="Concanavalin A-like lectins/glucanases"/>
    <property type="match status" value="1"/>
</dbReference>
<comment type="caution">
    <text evidence="7">The sequence shown here is derived from an EMBL/GenBank/DDBJ whole genome shotgun (WGS) entry which is preliminary data.</text>
</comment>
<organism evidence="7 8">
    <name type="scientific">Cohnella xylanilytica</name>
    <dbReference type="NCBI Taxonomy" id="557555"/>
    <lineage>
        <taxon>Bacteria</taxon>
        <taxon>Bacillati</taxon>
        <taxon>Bacillota</taxon>
        <taxon>Bacilli</taxon>
        <taxon>Bacillales</taxon>
        <taxon>Paenibacillaceae</taxon>
        <taxon>Cohnella</taxon>
    </lineage>
</organism>
<dbReference type="PANTHER" id="PTHR10963">
    <property type="entry name" value="GLYCOSYL HYDROLASE-RELATED"/>
    <property type="match status" value="1"/>
</dbReference>
<dbReference type="InterPro" id="IPR013320">
    <property type="entry name" value="ConA-like_dom_sf"/>
</dbReference>
<evidence type="ECO:0000313" key="8">
    <source>
        <dbReference type="Proteomes" id="UP000553776"/>
    </source>
</evidence>
<dbReference type="Proteomes" id="UP000553776">
    <property type="component" value="Unassembled WGS sequence"/>
</dbReference>
<dbReference type="PROSITE" id="PS51762">
    <property type="entry name" value="GH16_2"/>
    <property type="match status" value="1"/>
</dbReference>